<feature type="non-terminal residue" evidence="1">
    <location>
        <position position="1"/>
    </location>
</feature>
<protein>
    <submittedName>
        <fullName evidence="1">Uncharacterized protein</fullName>
    </submittedName>
</protein>
<accession>A0A2H0KKJ9</accession>
<dbReference type="AlphaFoldDB" id="A0A2H0KKJ9"/>
<evidence type="ECO:0000313" key="1">
    <source>
        <dbReference type="EMBL" id="PIQ71769.1"/>
    </source>
</evidence>
<reference evidence="1 2" key="1">
    <citation type="submission" date="2017-09" db="EMBL/GenBank/DDBJ databases">
        <title>Depth-based differentiation of microbial function through sediment-hosted aquifers and enrichment of novel symbionts in the deep terrestrial subsurface.</title>
        <authorList>
            <person name="Probst A.J."/>
            <person name="Ladd B."/>
            <person name="Jarett J.K."/>
            <person name="Geller-Mcgrath D.E."/>
            <person name="Sieber C.M."/>
            <person name="Emerson J.B."/>
            <person name="Anantharaman K."/>
            <person name="Thomas B.C."/>
            <person name="Malmstrom R."/>
            <person name="Stieglmeier M."/>
            <person name="Klingl A."/>
            <person name="Woyke T."/>
            <person name="Ryan C.M."/>
            <person name="Banfield J.F."/>
        </authorList>
    </citation>
    <scope>NUCLEOTIDE SEQUENCE [LARGE SCALE GENOMIC DNA]</scope>
    <source>
        <strain evidence="1">CG11_big_fil_rev_8_21_14_0_20_37_16</strain>
    </source>
</reference>
<organism evidence="1 2">
    <name type="scientific">Candidatus Roizmanbacteria bacterium CG11_big_fil_rev_8_21_14_0_20_37_16</name>
    <dbReference type="NCBI Taxonomy" id="1974857"/>
    <lineage>
        <taxon>Bacteria</taxon>
        <taxon>Candidatus Roizmaniibacteriota</taxon>
    </lineage>
</organism>
<comment type="caution">
    <text evidence="1">The sequence shown here is derived from an EMBL/GenBank/DDBJ whole genome shotgun (WGS) entry which is preliminary data.</text>
</comment>
<proteinExistence type="predicted"/>
<dbReference type="Proteomes" id="UP000229497">
    <property type="component" value="Unassembled WGS sequence"/>
</dbReference>
<sequence length="92" mass="10949">KSLVDLQEIIKKQLKDNQEFLQSKTKEQWAMIEKDLMDYKEQKKLETDKIMTAEMRKLVSETFIKAMPESMKEKLLFEALESAKKDGFFKNI</sequence>
<evidence type="ECO:0000313" key="2">
    <source>
        <dbReference type="Proteomes" id="UP000229497"/>
    </source>
</evidence>
<gene>
    <name evidence="1" type="ORF">COV87_01480</name>
</gene>
<dbReference type="EMBL" id="PCVK01000041">
    <property type="protein sequence ID" value="PIQ71769.1"/>
    <property type="molecule type" value="Genomic_DNA"/>
</dbReference>
<name>A0A2H0KKJ9_9BACT</name>